<dbReference type="AlphaFoldDB" id="A0A327M6L2"/>
<dbReference type="Proteomes" id="UP000249065">
    <property type="component" value="Unassembled WGS sequence"/>
</dbReference>
<dbReference type="EMBL" id="QLIX01000012">
    <property type="protein sequence ID" value="RAI57944.1"/>
    <property type="molecule type" value="Genomic_DNA"/>
</dbReference>
<dbReference type="PANTHER" id="PTHR33164:SF64">
    <property type="entry name" value="TRANSCRIPTIONAL REGULATOR SLYA"/>
    <property type="match status" value="1"/>
</dbReference>
<dbReference type="RefSeq" id="WP_111470827.1">
    <property type="nucleotide sequence ID" value="NZ_QLIX01000012.1"/>
</dbReference>
<dbReference type="OrthoDB" id="5974674at2"/>
<evidence type="ECO:0000256" key="3">
    <source>
        <dbReference type="ARBA" id="ARBA00023163"/>
    </source>
</evidence>
<proteinExistence type="predicted"/>
<gene>
    <name evidence="5" type="ORF">DOO78_15775</name>
</gene>
<dbReference type="GO" id="GO:0003677">
    <property type="term" value="F:DNA binding"/>
    <property type="evidence" value="ECO:0007669"/>
    <property type="project" value="UniProtKB-KW"/>
</dbReference>
<dbReference type="SMART" id="SM00347">
    <property type="entry name" value="HTH_MARR"/>
    <property type="match status" value="1"/>
</dbReference>
<dbReference type="GO" id="GO:0003700">
    <property type="term" value="F:DNA-binding transcription factor activity"/>
    <property type="evidence" value="ECO:0007669"/>
    <property type="project" value="InterPro"/>
</dbReference>
<sequence length="170" mass="18827">MSDATRTNGEFRIGFLVHDVSRLRQILFDQEMRPHGVTRAQWSVLAQLSRKENGGMTQAELARLLGLGKVAVGSMLDRLESAGLVVRRHDAHDRRINRVFVTAQGRRILGRMVEVGRRLHGQVLAGLSAEEVATANHVLARMRRNIRQALQEGSAFADRPEDAGSELGIG</sequence>
<dbReference type="PROSITE" id="PS01117">
    <property type="entry name" value="HTH_MARR_1"/>
    <property type="match status" value="1"/>
</dbReference>
<dbReference type="Pfam" id="PF12802">
    <property type="entry name" value="MarR_2"/>
    <property type="match status" value="1"/>
</dbReference>
<dbReference type="SUPFAM" id="SSF46785">
    <property type="entry name" value="Winged helix' DNA-binding domain"/>
    <property type="match status" value="1"/>
</dbReference>
<evidence type="ECO:0000313" key="6">
    <source>
        <dbReference type="Proteomes" id="UP000249065"/>
    </source>
</evidence>
<keyword evidence="3" id="KW-0804">Transcription</keyword>
<dbReference type="PROSITE" id="PS50995">
    <property type="entry name" value="HTH_MARR_2"/>
    <property type="match status" value="1"/>
</dbReference>
<reference evidence="6" key="1">
    <citation type="submission" date="2018-06" db="EMBL/GenBank/DDBJ databases">
        <authorList>
            <person name="Khan S.A."/>
        </authorList>
    </citation>
    <scope>NUCLEOTIDE SEQUENCE [LARGE SCALE GENOMIC DNA]</scope>
    <source>
        <strain evidence="6">DB-1506</strain>
    </source>
</reference>
<keyword evidence="1" id="KW-0805">Transcription regulation</keyword>
<evidence type="ECO:0000313" key="5">
    <source>
        <dbReference type="EMBL" id="RAI57944.1"/>
    </source>
</evidence>
<dbReference type="Gene3D" id="1.10.10.10">
    <property type="entry name" value="Winged helix-like DNA-binding domain superfamily/Winged helix DNA-binding domain"/>
    <property type="match status" value="1"/>
</dbReference>
<evidence type="ECO:0000256" key="2">
    <source>
        <dbReference type="ARBA" id="ARBA00023125"/>
    </source>
</evidence>
<accession>A0A327M6L2</accession>
<keyword evidence="2" id="KW-0238">DNA-binding</keyword>
<dbReference type="InterPro" id="IPR036390">
    <property type="entry name" value="WH_DNA-bd_sf"/>
</dbReference>
<evidence type="ECO:0000256" key="1">
    <source>
        <dbReference type="ARBA" id="ARBA00023015"/>
    </source>
</evidence>
<dbReference type="PANTHER" id="PTHR33164">
    <property type="entry name" value="TRANSCRIPTIONAL REGULATOR, MARR FAMILY"/>
    <property type="match status" value="1"/>
</dbReference>
<dbReference type="InterPro" id="IPR039422">
    <property type="entry name" value="MarR/SlyA-like"/>
</dbReference>
<feature type="domain" description="HTH marR-type" evidence="4">
    <location>
        <begin position="10"/>
        <end position="144"/>
    </location>
</feature>
<name>A0A327M6L2_9PROT</name>
<keyword evidence="6" id="KW-1185">Reference proteome</keyword>
<organism evidence="5 6">
    <name type="scientific">Roseicella frigidaeris</name>
    <dbReference type="NCBI Taxonomy" id="2230885"/>
    <lineage>
        <taxon>Bacteria</taxon>
        <taxon>Pseudomonadati</taxon>
        <taxon>Pseudomonadota</taxon>
        <taxon>Alphaproteobacteria</taxon>
        <taxon>Acetobacterales</taxon>
        <taxon>Roseomonadaceae</taxon>
        <taxon>Roseicella</taxon>
    </lineage>
</organism>
<comment type="caution">
    <text evidence="5">The sequence shown here is derived from an EMBL/GenBank/DDBJ whole genome shotgun (WGS) entry which is preliminary data.</text>
</comment>
<evidence type="ECO:0000259" key="4">
    <source>
        <dbReference type="PROSITE" id="PS50995"/>
    </source>
</evidence>
<dbReference type="InterPro" id="IPR000835">
    <property type="entry name" value="HTH_MarR-typ"/>
</dbReference>
<dbReference type="PRINTS" id="PR00598">
    <property type="entry name" value="HTHMARR"/>
</dbReference>
<dbReference type="GO" id="GO:0006950">
    <property type="term" value="P:response to stress"/>
    <property type="evidence" value="ECO:0007669"/>
    <property type="project" value="TreeGrafter"/>
</dbReference>
<protein>
    <submittedName>
        <fullName evidence="5">MarR family transcriptional regulator</fullName>
    </submittedName>
</protein>
<dbReference type="InterPro" id="IPR023187">
    <property type="entry name" value="Tscrpt_reg_MarR-type_CS"/>
</dbReference>
<dbReference type="InterPro" id="IPR036388">
    <property type="entry name" value="WH-like_DNA-bd_sf"/>
</dbReference>